<keyword evidence="5 6" id="KW-0472">Membrane</keyword>
<dbReference type="PANTHER" id="PTHR48041:SF100">
    <property type="entry name" value="ABC TRANSPORTER-LIKE"/>
    <property type="match status" value="1"/>
</dbReference>
<protein>
    <recommendedName>
        <fullName evidence="7">ABC-2 type transporter transmembrane domain-containing protein</fullName>
    </recommendedName>
</protein>
<keyword evidence="2" id="KW-0813">Transport</keyword>
<dbReference type="PANTHER" id="PTHR48041">
    <property type="entry name" value="ABC TRANSPORTER G FAMILY MEMBER 28"/>
    <property type="match status" value="1"/>
</dbReference>
<accession>A0A8X7XTS5</accession>
<dbReference type="EMBL" id="JAAWWB010000038">
    <property type="protein sequence ID" value="KAG6737969.1"/>
    <property type="molecule type" value="Genomic_DNA"/>
</dbReference>
<comment type="caution">
    <text evidence="8">The sequence shown here is derived from an EMBL/GenBank/DDBJ whole genome shotgun (WGS) entry which is preliminary data.</text>
</comment>
<dbReference type="GO" id="GO:0016020">
    <property type="term" value="C:membrane"/>
    <property type="evidence" value="ECO:0007669"/>
    <property type="project" value="UniProtKB-SubCell"/>
</dbReference>
<evidence type="ECO:0000256" key="6">
    <source>
        <dbReference type="SAM" id="Phobius"/>
    </source>
</evidence>
<dbReference type="InterPro" id="IPR013525">
    <property type="entry name" value="ABC2_TM"/>
</dbReference>
<evidence type="ECO:0000256" key="4">
    <source>
        <dbReference type="ARBA" id="ARBA00022989"/>
    </source>
</evidence>
<dbReference type="InterPro" id="IPR050352">
    <property type="entry name" value="ABCG_transporters"/>
</dbReference>
<evidence type="ECO:0000256" key="2">
    <source>
        <dbReference type="ARBA" id="ARBA00022448"/>
    </source>
</evidence>
<feature type="transmembrane region" description="Helical" evidence="6">
    <location>
        <begin position="168"/>
        <end position="189"/>
    </location>
</feature>
<evidence type="ECO:0000256" key="5">
    <source>
        <dbReference type="ARBA" id="ARBA00023136"/>
    </source>
</evidence>
<dbReference type="OrthoDB" id="66620at2759"/>
<sequence length="284" mass="32779">MELLCIMVPCISLRSGLDSLVHSIPRHVNVLEFAIEMTEALAMEDTEEGEIEDSDTAQDYKHIRRNANQYSNPEEPITPTVCSRRFYYRARDSPTSLAEPISSSQQEYSKHYLLEFFALLYSTPVYWLVGLRREMGRFLYFSVVVWMVVLMASSFVPCFSVLVPNFIMGTSLIAGLMGSFFLFSGYFIAKDGVPKYWIFMHCFSLFKYPFECSMINEYGGEKGKRKCLEIIEGNCYLYGEGFLKQQGVEESNKWSNLAVIMGFILGYRLLCFLIQLYRSHRTTI</sequence>
<feature type="domain" description="ABC-2 type transporter transmembrane" evidence="7">
    <location>
        <begin position="116"/>
        <end position="218"/>
    </location>
</feature>
<dbReference type="Proteomes" id="UP000886885">
    <property type="component" value="Chromosome 19D"/>
</dbReference>
<keyword evidence="4 6" id="KW-1133">Transmembrane helix</keyword>
<keyword evidence="9" id="KW-1185">Reference proteome</keyword>
<reference evidence="8" key="1">
    <citation type="journal article" date="2020" name="bioRxiv">
        <title>Hybrid origin of Populus tomentosa Carr. identified through genome sequencing and phylogenomic analysis.</title>
        <authorList>
            <person name="An X."/>
            <person name="Gao K."/>
            <person name="Chen Z."/>
            <person name="Li J."/>
            <person name="Yang X."/>
            <person name="Yang X."/>
            <person name="Zhou J."/>
            <person name="Guo T."/>
            <person name="Zhao T."/>
            <person name="Huang S."/>
            <person name="Miao D."/>
            <person name="Khan W.U."/>
            <person name="Rao P."/>
            <person name="Ye M."/>
            <person name="Lei B."/>
            <person name="Liao W."/>
            <person name="Wang J."/>
            <person name="Ji L."/>
            <person name="Li Y."/>
            <person name="Guo B."/>
            <person name="Mustafa N.S."/>
            <person name="Li S."/>
            <person name="Yun Q."/>
            <person name="Keller S.R."/>
            <person name="Mao J."/>
            <person name="Zhang R."/>
            <person name="Strauss S.H."/>
        </authorList>
    </citation>
    <scope>NUCLEOTIDE SEQUENCE</scope>
    <source>
        <strain evidence="8">GM15</strain>
        <tissue evidence="8">Leaf</tissue>
    </source>
</reference>
<keyword evidence="3 6" id="KW-0812">Transmembrane</keyword>
<organism evidence="8 9">
    <name type="scientific">Populus tomentosa</name>
    <name type="common">Chinese white poplar</name>
    <dbReference type="NCBI Taxonomy" id="118781"/>
    <lineage>
        <taxon>Eukaryota</taxon>
        <taxon>Viridiplantae</taxon>
        <taxon>Streptophyta</taxon>
        <taxon>Embryophyta</taxon>
        <taxon>Tracheophyta</taxon>
        <taxon>Spermatophyta</taxon>
        <taxon>Magnoliopsida</taxon>
        <taxon>eudicotyledons</taxon>
        <taxon>Gunneridae</taxon>
        <taxon>Pentapetalae</taxon>
        <taxon>rosids</taxon>
        <taxon>fabids</taxon>
        <taxon>Malpighiales</taxon>
        <taxon>Salicaceae</taxon>
        <taxon>Saliceae</taxon>
        <taxon>Populus</taxon>
    </lineage>
</organism>
<comment type="subcellular location">
    <subcellularLocation>
        <location evidence="1">Membrane</location>
        <topology evidence="1">Multi-pass membrane protein</topology>
    </subcellularLocation>
</comment>
<evidence type="ECO:0000313" key="9">
    <source>
        <dbReference type="Proteomes" id="UP000886885"/>
    </source>
</evidence>
<proteinExistence type="predicted"/>
<evidence type="ECO:0000256" key="3">
    <source>
        <dbReference type="ARBA" id="ARBA00022692"/>
    </source>
</evidence>
<feature type="transmembrane region" description="Helical" evidence="6">
    <location>
        <begin position="138"/>
        <end position="162"/>
    </location>
</feature>
<dbReference type="AlphaFoldDB" id="A0A8X7XTS5"/>
<feature type="transmembrane region" description="Helical" evidence="6">
    <location>
        <begin position="112"/>
        <end position="131"/>
    </location>
</feature>
<name>A0A8X7XTS5_POPTO</name>
<dbReference type="GO" id="GO:0140359">
    <property type="term" value="F:ABC-type transporter activity"/>
    <property type="evidence" value="ECO:0007669"/>
    <property type="project" value="InterPro"/>
</dbReference>
<evidence type="ECO:0000259" key="7">
    <source>
        <dbReference type="Pfam" id="PF01061"/>
    </source>
</evidence>
<evidence type="ECO:0000313" key="8">
    <source>
        <dbReference type="EMBL" id="KAG6737969.1"/>
    </source>
</evidence>
<evidence type="ECO:0000256" key="1">
    <source>
        <dbReference type="ARBA" id="ARBA00004141"/>
    </source>
</evidence>
<dbReference type="Pfam" id="PF01061">
    <property type="entry name" value="ABC2_membrane"/>
    <property type="match status" value="1"/>
</dbReference>
<feature type="transmembrane region" description="Helical" evidence="6">
    <location>
        <begin position="254"/>
        <end position="277"/>
    </location>
</feature>
<gene>
    <name evidence="8" type="ORF">POTOM_059501</name>
</gene>